<comment type="caution">
    <text evidence="3">The sequence shown here is derived from an EMBL/GenBank/DDBJ whole genome shotgun (WGS) entry which is preliminary data.</text>
</comment>
<keyword evidence="2" id="KW-1133">Transmembrane helix</keyword>
<sequence>MSSERAGYPALLRSPGVPAVVLPSILARLPVGMTSVLLVLLVQNSTGSYRAAGLAMGANWLAFAATSPFYGRVSDRGHAVWVMVVVGCANPLATIGFLLLVHNGAPVWAIVAGAAVAGGAAPPIAAVTRAVWPHLVDGRLHPVAFGFEAVVVEILYVLGPLVAGLVCAVASPSVGLLVGGAAVTVGSLSLARAPVIRSYSSRDTPRPARGGHVLASPAMRRILMVTFLMSVAYGVLEVLVPAFAVEAGSPSSSGLLLGVWSSASIMGGILYIRLAPRSPLVRQLVVLIFANAAGFAVLAVAREPWQLGLLLAVGGTLMAPATSVEYMLASQSTDSSRATEGFTWFGTVAYGGAAAGGALAGVLIVPWGLPMTFLAAAFGAVLAGCFALRIADPGPPREPKPREPERTAAGERPAEAAAPVEDDSR</sequence>
<feature type="transmembrane region" description="Helical" evidence="2">
    <location>
        <begin position="20"/>
        <end position="42"/>
    </location>
</feature>
<feature type="transmembrane region" description="Helical" evidence="2">
    <location>
        <begin position="255"/>
        <end position="272"/>
    </location>
</feature>
<dbReference type="Pfam" id="PF07690">
    <property type="entry name" value="MFS_1"/>
    <property type="match status" value="1"/>
</dbReference>
<organism evidence="3 4">
    <name type="scientific">Streptomyces niphimycinicus</name>
    <dbReference type="NCBI Taxonomy" id="2842201"/>
    <lineage>
        <taxon>Bacteria</taxon>
        <taxon>Bacillati</taxon>
        <taxon>Actinomycetota</taxon>
        <taxon>Actinomycetes</taxon>
        <taxon>Kitasatosporales</taxon>
        <taxon>Streptomycetaceae</taxon>
        <taxon>Streptomyces</taxon>
    </lineage>
</organism>
<reference evidence="3 4" key="1">
    <citation type="submission" date="2021-06" db="EMBL/GenBank/DDBJ databases">
        <authorList>
            <person name="Pan X."/>
        </authorList>
    </citation>
    <scope>NUCLEOTIDE SEQUENCE [LARGE SCALE GENOMIC DNA]</scope>
    <source>
        <strain evidence="3 4">4503</strain>
    </source>
</reference>
<keyword evidence="2" id="KW-0812">Transmembrane</keyword>
<keyword evidence="2" id="KW-0472">Membrane</keyword>
<feature type="compositionally biased region" description="Basic and acidic residues" evidence="1">
    <location>
        <begin position="395"/>
        <end position="414"/>
    </location>
</feature>
<feature type="transmembrane region" description="Helical" evidence="2">
    <location>
        <begin position="169"/>
        <end position="191"/>
    </location>
</feature>
<evidence type="ECO:0000256" key="2">
    <source>
        <dbReference type="SAM" id="Phobius"/>
    </source>
</evidence>
<feature type="transmembrane region" description="Helical" evidence="2">
    <location>
        <begin position="341"/>
        <end position="365"/>
    </location>
</feature>
<dbReference type="InterPro" id="IPR011701">
    <property type="entry name" value="MFS"/>
</dbReference>
<dbReference type="PANTHER" id="PTHR23542:SF1">
    <property type="entry name" value="MAJOR FACILITATOR SUPERFAMILY (MFS) PROFILE DOMAIN-CONTAINING PROTEIN"/>
    <property type="match status" value="1"/>
</dbReference>
<feature type="transmembrane region" description="Helical" evidence="2">
    <location>
        <begin position="371"/>
        <end position="391"/>
    </location>
</feature>
<dbReference type="RefSeq" id="WP_216344880.1">
    <property type="nucleotide sequence ID" value="NZ_JAHLEM010000366.1"/>
</dbReference>
<feature type="transmembrane region" description="Helical" evidence="2">
    <location>
        <begin position="307"/>
        <end position="329"/>
    </location>
</feature>
<dbReference type="PANTHER" id="PTHR23542">
    <property type="match status" value="1"/>
</dbReference>
<name>A0ABS6CM17_9ACTN</name>
<dbReference type="Proteomes" id="UP000720508">
    <property type="component" value="Unassembled WGS sequence"/>
</dbReference>
<proteinExistence type="predicted"/>
<feature type="transmembrane region" description="Helical" evidence="2">
    <location>
        <begin position="107"/>
        <end position="131"/>
    </location>
</feature>
<feature type="transmembrane region" description="Helical" evidence="2">
    <location>
        <begin position="284"/>
        <end position="301"/>
    </location>
</feature>
<evidence type="ECO:0000256" key="1">
    <source>
        <dbReference type="SAM" id="MobiDB-lite"/>
    </source>
</evidence>
<evidence type="ECO:0000313" key="4">
    <source>
        <dbReference type="Proteomes" id="UP000720508"/>
    </source>
</evidence>
<accession>A0ABS6CM17</accession>
<feature type="transmembrane region" description="Helical" evidence="2">
    <location>
        <begin position="79"/>
        <end position="101"/>
    </location>
</feature>
<feature type="transmembrane region" description="Helical" evidence="2">
    <location>
        <begin position="48"/>
        <end position="67"/>
    </location>
</feature>
<protein>
    <submittedName>
        <fullName evidence="3">MFS transporter</fullName>
    </submittedName>
</protein>
<gene>
    <name evidence="3" type="ORF">KN815_29165</name>
</gene>
<feature type="region of interest" description="Disordered" evidence="1">
    <location>
        <begin position="392"/>
        <end position="425"/>
    </location>
</feature>
<feature type="transmembrane region" description="Helical" evidence="2">
    <location>
        <begin position="143"/>
        <end position="163"/>
    </location>
</feature>
<dbReference type="EMBL" id="JAHLEM010000366">
    <property type="protein sequence ID" value="MBU3867982.1"/>
    <property type="molecule type" value="Genomic_DNA"/>
</dbReference>
<feature type="transmembrane region" description="Helical" evidence="2">
    <location>
        <begin position="222"/>
        <end position="243"/>
    </location>
</feature>
<keyword evidence="4" id="KW-1185">Reference proteome</keyword>
<evidence type="ECO:0000313" key="3">
    <source>
        <dbReference type="EMBL" id="MBU3867982.1"/>
    </source>
</evidence>